<reference evidence="1 2" key="1">
    <citation type="journal article" date="2020" name="Cell">
        <title>Large-Scale Comparative Analyses of Tick Genomes Elucidate Their Genetic Diversity and Vector Capacities.</title>
        <authorList>
            <consortium name="Tick Genome and Microbiome Consortium (TIGMIC)"/>
            <person name="Jia N."/>
            <person name="Wang J."/>
            <person name="Shi W."/>
            <person name="Du L."/>
            <person name="Sun Y."/>
            <person name="Zhan W."/>
            <person name="Jiang J.F."/>
            <person name="Wang Q."/>
            <person name="Zhang B."/>
            <person name="Ji P."/>
            <person name="Bell-Sakyi L."/>
            <person name="Cui X.M."/>
            <person name="Yuan T.T."/>
            <person name="Jiang B.G."/>
            <person name="Yang W.F."/>
            <person name="Lam T.T."/>
            <person name="Chang Q.C."/>
            <person name="Ding S.J."/>
            <person name="Wang X.J."/>
            <person name="Zhu J.G."/>
            <person name="Ruan X.D."/>
            <person name="Zhao L."/>
            <person name="Wei J.T."/>
            <person name="Ye R.Z."/>
            <person name="Que T.C."/>
            <person name="Du C.H."/>
            <person name="Zhou Y.H."/>
            <person name="Cheng J.X."/>
            <person name="Dai P.F."/>
            <person name="Guo W.B."/>
            <person name="Han X.H."/>
            <person name="Huang E.J."/>
            <person name="Li L.F."/>
            <person name="Wei W."/>
            <person name="Gao Y.C."/>
            <person name="Liu J.Z."/>
            <person name="Shao H.Z."/>
            <person name="Wang X."/>
            <person name="Wang C.C."/>
            <person name="Yang T.C."/>
            <person name="Huo Q.B."/>
            <person name="Li W."/>
            <person name="Chen H.Y."/>
            <person name="Chen S.E."/>
            <person name="Zhou L.G."/>
            <person name="Ni X.B."/>
            <person name="Tian J.H."/>
            <person name="Sheng Y."/>
            <person name="Liu T."/>
            <person name="Pan Y.S."/>
            <person name="Xia L.Y."/>
            <person name="Li J."/>
            <person name="Zhao F."/>
            <person name="Cao W.C."/>
        </authorList>
    </citation>
    <scope>NUCLEOTIDE SEQUENCE [LARGE SCALE GENOMIC DNA]</scope>
    <source>
        <strain evidence="1">Iper-2018</strain>
    </source>
</reference>
<gene>
    <name evidence="1" type="ORF">HPB47_014719</name>
</gene>
<sequence length="94" mass="10623">PAESFAFNYSFPQEGSRAVSLMCTGRGLFPRPDMKLYVVQSGHRKPVWCGQPLRRCASRRDAENTLPSVADILECVLEIPYSNYVLTRRMSLSP</sequence>
<feature type="non-terminal residue" evidence="1">
    <location>
        <position position="94"/>
    </location>
</feature>
<feature type="non-terminal residue" evidence="1">
    <location>
        <position position="1"/>
    </location>
</feature>
<dbReference type="Proteomes" id="UP000805193">
    <property type="component" value="Unassembled WGS sequence"/>
</dbReference>
<name>A0AC60QW61_IXOPE</name>
<evidence type="ECO:0000313" key="2">
    <source>
        <dbReference type="Proteomes" id="UP000805193"/>
    </source>
</evidence>
<protein>
    <submittedName>
        <fullName evidence="1">Uncharacterized protein</fullName>
    </submittedName>
</protein>
<keyword evidence="2" id="KW-1185">Reference proteome</keyword>
<evidence type="ECO:0000313" key="1">
    <source>
        <dbReference type="EMBL" id="KAG0443610.1"/>
    </source>
</evidence>
<organism evidence="1 2">
    <name type="scientific">Ixodes persulcatus</name>
    <name type="common">Taiga tick</name>
    <dbReference type="NCBI Taxonomy" id="34615"/>
    <lineage>
        <taxon>Eukaryota</taxon>
        <taxon>Metazoa</taxon>
        <taxon>Ecdysozoa</taxon>
        <taxon>Arthropoda</taxon>
        <taxon>Chelicerata</taxon>
        <taxon>Arachnida</taxon>
        <taxon>Acari</taxon>
        <taxon>Parasitiformes</taxon>
        <taxon>Ixodida</taxon>
        <taxon>Ixodoidea</taxon>
        <taxon>Ixodidae</taxon>
        <taxon>Ixodinae</taxon>
        <taxon>Ixodes</taxon>
    </lineage>
</organism>
<dbReference type="EMBL" id="JABSTQ010003130">
    <property type="protein sequence ID" value="KAG0443610.1"/>
    <property type="molecule type" value="Genomic_DNA"/>
</dbReference>
<comment type="caution">
    <text evidence="1">The sequence shown here is derived from an EMBL/GenBank/DDBJ whole genome shotgun (WGS) entry which is preliminary data.</text>
</comment>
<accession>A0AC60QW61</accession>
<proteinExistence type="predicted"/>